<accession>A0A6T2CX05</accession>
<gene>
    <name evidence="1" type="ORF">EGYM00163_LOCUS32963</name>
    <name evidence="2" type="ORF">EGYM00163_LOCUS32964</name>
</gene>
<name>A0A6T2CX05_9EUGL</name>
<reference evidence="2" key="1">
    <citation type="submission" date="2021-01" db="EMBL/GenBank/DDBJ databases">
        <authorList>
            <person name="Corre E."/>
            <person name="Pelletier E."/>
            <person name="Niang G."/>
            <person name="Scheremetjew M."/>
            <person name="Finn R."/>
            <person name="Kale V."/>
            <person name="Holt S."/>
            <person name="Cochrane G."/>
            <person name="Meng A."/>
            <person name="Brown T."/>
            <person name="Cohen L."/>
        </authorList>
    </citation>
    <scope>NUCLEOTIDE SEQUENCE</scope>
    <source>
        <strain evidence="2">CCMP1594</strain>
    </source>
</reference>
<protein>
    <submittedName>
        <fullName evidence="2">Uncharacterized protein</fullName>
    </submittedName>
</protein>
<proteinExistence type="predicted"/>
<sequence>MCLKWEKRALSPLSPGTMQLFRTCLGWQAKVCVPVPNPPRRVVVNCGVGGPEPSSSPYQCRCKSCCPPTATTTTPSDPSPVTLWVGRAAAVSGSFLDLM</sequence>
<evidence type="ECO:0000313" key="2">
    <source>
        <dbReference type="EMBL" id="CAE0821789.1"/>
    </source>
</evidence>
<dbReference type="AlphaFoldDB" id="A0A6T2CX05"/>
<dbReference type="EMBL" id="HBJA01095122">
    <property type="protein sequence ID" value="CAE0821788.1"/>
    <property type="molecule type" value="Transcribed_RNA"/>
</dbReference>
<dbReference type="EMBL" id="HBJA01095128">
    <property type="protein sequence ID" value="CAE0821789.1"/>
    <property type="molecule type" value="Transcribed_RNA"/>
</dbReference>
<organism evidence="2">
    <name type="scientific">Eutreptiella gymnastica</name>
    <dbReference type="NCBI Taxonomy" id="73025"/>
    <lineage>
        <taxon>Eukaryota</taxon>
        <taxon>Discoba</taxon>
        <taxon>Euglenozoa</taxon>
        <taxon>Euglenida</taxon>
        <taxon>Spirocuta</taxon>
        <taxon>Euglenophyceae</taxon>
        <taxon>Eutreptiales</taxon>
        <taxon>Eutreptiaceae</taxon>
        <taxon>Eutreptiella</taxon>
    </lineage>
</organism>
<evidence type="ECO:0000313" key="1">
    <source>
        <dbReference type="EMBL" id="CAE0821788.1"/>
    </source>
</evidence>